<proteinExistence type="predicted"/>
<dbReference type="OMA" id="PKYATIV"/>
<reference evidence="2 3" key="1">
    <citation type="journal article" date="2012" name="Genome Biol.">
        <title>Genome and low-iron response of an oceanic diatom adapted to chronic iron limitation.</title>
        <authorList>
            <person name="Lommer M."/>
            <person name="Specht M."/>
            <person name="Roy A.S."/>
            <person name="Kraemer L."/>
            <person name="Andreson R."/>
            <person name="Gutowska M.A."/>
            <person name="Wolf J."/>
            <person name="Bergner S.V."/>
            <person name="Schilhabel M.B."/>
            <person name="Klostermeier U.C."/>
            <person name="Beiko R.G."/>
            <person name="Rosenstiel P."/>
            <person name="Hippler M."/>
            <person name="Laroche J."/>
        </authorList>
    </citation>
    <scope>NUCLEOTIDE SEQUENCE [LARGE SCALE GENOMIC DNA]</scope>
    <source>
        <strain evidence="2 3">CCMP1005</strain>
    </source>
</reference>
<dbReference type="Pfam" id="PF13516">
    <property type="entry name" value="LRR_6"/>
    <property type="match status" value="1"/>
</dbReference>
<accession>K0SF33</accession>
<keyword evidence="1" id="KW-0175">Coiled coil</keyword>
<dbReference type="EMBL" id="AGNL01022682">
    <property type="protein sequence ID" value="EJK59571.1"/>
    <property type="molecule type" value="Genomic_DNA"/>
</dbReference>
<feature type="coiled-coil region" evidence="1">
    <location>
        <begin position="285"/>
        <end position="350"/>
    </location>
</feature>
<organism evidence="2 3">
    <name type="scientific">Thalassiosira oceanica</name>
    <name type="common">Marine diatom</name>
    <dbReference type="NCBI Taxonomy" id="159749"/>
    <lineage>
        <taxon>Eukaryota</taxon>
        <taxon>Sar</taxon>
        <taxon>Stramenopiles</taxon>
        <taxon>Ochrophyta</taxon>
        <taxon>Bacillariophyta</taxon>
        <taxon>Coscinodiscophyceae</taxon>
        <taxon>Thalassiosirophycidae</taxon>
        <taxon>Thalassiosirales</taxon>
        <taxon>Thalassiosiraceae</taxon>
        <taxon>Thalassiosira</taxon>
    </lineage>
</organism>
<dbReference type="PANTHER" id="PTHR24114:SF2">
    <property type="entry name" value="F-BOX DOMAIN-CONTAINING PROTEIN-RELATED"/>
    <property type="match status" value="1"/>
</dbReference>
<dbReference type="SMART" id="SM00368">
    <property type="entry name" value="LRR_RI"/>
    <property type="match status" value="4"/>
</dbReference>
<keyword evidence="3" id="KW-1185">Reference proteome</keyword>
<evidence type="ECO:0000256" key="1">
    <source>
        <dbReference type="SAM" id="Coils"/>
    </source>
</evidence>
<name>K0SF33_THAOC</name>
<dbReference type="InterPro" id="IPR001611">
    <property type="entry name" value="Leu-rich_rpt"/>
</dbReference>
<dbReference type="SUPFAM" id="SSF52047">
    <property type="entry name" value="RNI-like"/>
    <property type="match status" value="1"/>
</dbReference>
<dbReference type="InterPro" id="IPR032675">
    <property type="entry name" value="LRR_dom_sf"/>
</dbReference>
<protein>
    <submittedName>
        <fullName evidence="2">Uncharacterized protein</fullName>
    </submittedName>
</protein>
<gene>
    <name evidence="2" type="ORF">THAOC_20180</name>
</gene>
<sequence>MLIDKAVCSRKTQLMTSCGVPTLSFLEESKEHFKDLPNHDHRDFKSGCGQRVVAAVRDFEMQQWEREIKEEKSEILSNKPLCRWFAAANEQPPEQEPPGFFQTCSHRNIRSLGRFLWSNTSLSTLDLSNIGLEDLEGVFLARALKNNGTLLRLNLSMNKLGPMLCSEMGPALSCNTALQVMNIDSNPLSRGEEDGNNGIKALAEGLADNTTLRELSLRNCNINAEGGRYLSMADTRLVSIEIENNHFCLEDVSLLRERLESNLKKEESYKLAEEAKRGVVLTRDAFKAELEMKKVEQTREFLEHEKRQREIGRSLKIKEEAEAKEKAMKEKEIQRRAQVLEEERLAAKTKKKGKAKGKKK</sequence>
<dbReference type="OrthoDB" id="120976at2759"/>
<evidence type="ECO:0000313" key="2">
    <source>
        <dbReference type="EMBL" id="EJK59571.1"/>
    </source>
</evidence>
<dbReference type="Gene3D" id="3.80.10.10">
    <property type="entry name" value="Ribonuclease Inhibitor"/>
    <property type="match status" value="2"/>
</dbReference>
<dbReference type="InterPro" id="IPR052394">
    <property type="entry name" value="LRR-containing"/>
</dbReference>
<evidence type="ECO:0000313" key="3">
    <source>
        <dbReference type="Proteomes" id="UP000266841"/>
    </source>
</evidence>
<dbReference type="PANTHER" id="PTHR24114">
    <property type="entry name" value="LEUCINE RICH REPEAT FAMILY PROTEIN"/>
    <property type="match status" value="1"/>
</dbReference>
<dbReference type="AlphaFoldDB" id="K0SF33"/>
<dbReference type="Proteomes" id="UP000266841">
    <property type="component" value="Unassembled WGS sequence"/>
</dbReference>
<comment type="caution">
    <text evidence="2">The sequence shown here is derived from an EMBL/GenBank/DDBJ whole genome shotgun (WGS) entry which is preliminary data.</text>
</comment>
<dbReference type="eggNOG" id="ENOG502SXB4">
    <property type="taxonomic scope" value="Eukaryota"/>
</dbReference>